<accession>A0A1M6U8B8</accession>
<dbReference type="AlphaFoldDB" id="A0A1M6U8B8"/>
<name>A0A1M6U8B8_9FIRM</name>
<reference evidence="1 2" key="1">
    <citation type="submission" date="2016-11" db="EMBL/GenBank/DDBJ databases">
        <authorList>
            <person name="Jaros S."/>
            <person name="Januszkiewicz K."/>
            <person name="Wedrychowicz H."/>
        </authorList>
    </citation>
    <scope>NUCLEOTIDE SEQUENCE [LARGE SCALE GENOMIC DNA]</scope>
    <source>
        <strain evidence="1 2">DSM 14214</strain>
    </source>
</reference>
<proteinExistence type="predicted"/>
<evidence type="ECO:0000313" key="2">
    <source>
        <dbReference type="Proteomes" id="UP000183975"/>
    </source>
</evidence>
<dbReference type="OrthoDB" id="2047774at2"/>
<dbReference type="Proteomes" id="UP000183975">
    <property type="component" value="Unassembled WGS sequence"/>
</dbReference>
<organism evidence="1 2">
    <name type="scientific">Anaerotignum lactatifermentans DSM 14214</name>
    <dbReference type="NCBI Taxonomy" id="1121323"/>
    <lineage>
        <taxon>Bacteria</taxon>
        <taxon>Bacillati</taxon>
        <taxon>Bacillota</taxon>
        <taxon>Clostridia</taxon>
        <taxon>Lachnospirales</taxon>
        <taxon>Anaerotignaceae</taxon>
        <taxon>Anaerotignum</taxon>
    </lineage>
</organism>
<evidence type="ECO:0000313" key="1">
    <source>
        <dbReference type="EMBL" id="SHK65429.1"/>
    </source>
</evidence>
<dbReference type="EMBL" id="FRAH01000037">
    <property type="protein sequence ID" value="SHK65429.1"/>
    <property type="molecule type" value="Genomic_DNA"/>
</dbReference>
<dbReference type="RefSeq" id="WP_072851584.1">
    <property type="nucleotide sequence ID" value="NZ_FRAH01000037.1"/>
</dbReference>
<gene>
    <name evidence="1" type="ORF">SAMN02745138_02109</name>
</gene>
<protein>
    <submittedName>
        <fullName evidence="1">Uncharacterized protein</fullName>
    </submittedName>
</protein>
<keyword evidence="2" id="KW-1185">Reference proteome</keyword>
<sequence length="130" mass="15431">MDKINQLFIETLKKAEQEGKKEYVFAAIWSLMKEIRGYHDKGFMEKILFQIARKKLDFLMVAKSRKEVNEILRPSLPVYNGNTFLPNGPFHVEEEELVIWSIVSIKVPLNHEGFLRYHQLFKKIVEEQHL</sequence>